<dbReference type="RefSeq" id="WP_199467541.1">
    <property type="nucleotide sequence ID" value="NZ_JAEMNX010000005.1"/>
</dbReference>
<dbReference type="Pfam" id="PF00015">
    <property type="entry name" value="MCPsignal"/>
    <property type="match status" value="1"/>
</dbReference>
<evidence type="ECO:0000256" key="4">
    <source>
        <dbReference type="PROSITE-ProRule" id="PRU00284"/>
    </source>
</evidence>
<evidence type="ECO:0000256" key="3">
    <source>
        <dbReference type="ARBA" id="ARBA00029447"/>
    </source>
</evidence>
<evidence type="ECO:0000259" key="5">
    <source>
        <dbReference type="PROSITE" id="PS50111"/>
    </source>
</evidence>
<dbReference type="PRINTS" id="PR00260">
    <property type="entry name" value="CHEMTRNSDUCR"/>
</dbReference>
<dbReference type="GO" id="GO:0016020">
    <property type="term" value="C:membrane"/>
    <property type="evidence" value="ECO:0007669"/>
    <property type="project" value="UniProtKB-SubCell"/>
</dbReference>
<comment type="subcellular location">
    <subcellularLocation>
        <location evidence="1">Membrane</location>
    </subcellularLocation>
</comment>
<dbReference type="PANTHER" id="PTHR32089">
    <property type="entry name" value="METHYL-ACCEPTING CHEMOTAXIS PROTEIN MCPB"/>
    <property type="match status" value="1"/>
</dbReference>
<keyword evidence="7" id="KW-1185">Reference proteome</keyword>
<dbReference type="AlphaFoldDB" id="A0A934JMZ2"/>
<name>A0A934JMZ2_9GAMM</name>
<comment type="similarity">
    <text evidence="3">Belongs to the methyl-accepting chemotaxis (MCP) protein family.</text>
</comment>
<dbReference type="Gene3D" id="1.10.287.950">
    <property type="entry name" value="Methyl-accepting chemotaxis protein"/>
    <property type="match status" value="1"/>
</dbReference>
<dbReference type="InterPro" id="IPR004090">
    <property type="entry name" value="Chemotax_Me-accpt_rcpt"/>
</dbReference>
<comment type="caution">
    <text evidence="6">The sequence shown here is derived from an EMBL/GenBank/DDBJ whole genome shotgun (WGS) entry which is preliminary data.</text>
</comment>
<organism evidence="6 7">
    <name type="scientific">Marinomonas transparens</name>
    <dbReference type="NCBI Taxonomy" id="2795388"/>
    <lineage>
        <taxon>Bacteria</taxon>
        <taxon>Pseudomonadati</taxon>
        <taxon>Pseudomonadota</taxon>
        <taxon>Gammaproteobacteria</taxon>
        <taxon>Oceanospirillales</taxon>
        <taxon>Oceanospirillaceae</taxon>
        <taxon>Marinomonas</taxon>
    </lineage>
</organism>
<keyword evidence="2 4" id="KW-0807">Transducer</keyword>
<dbReference type="GO" id="GO:0007165">
    <property type="term" value="P:signal transduction"/>
    <property type="evidence" value="ECO:0007669"/>
    <property type="project" value="UniProtKB-KW"/>
</dbReference>
<evidence type="ECO:0000313" key="6">
    <source>
        <dbReference type="EMBL" id="MBJ7537403.1"/>
    </source>
</evidence>
<accession>A0A934JMZ2</accession>
<dbReference type="SMART" id="SM00283">
    <property type="entry name" value="MA"/>
    <property type="match status" value="1"/>
</dbReference>
<dbReference type="PANTHER" id="PTHR32089:SF112">
    <property type="entry name" value="LYSOZYME-LIKE PROTEIN-RELATED"/>
    <property type="match status" value="1"/>
</dbReference>
<dbReference type="GO" id="GO:0006935">
    <property type="term" value="P:chemotaxis"/>
    <property type="evidence" value="ECO:0007669"/>
    <property type="project" value="InterPro"/>
</dbReference>
<reference evidence="6" key="1">
    <citation type="submission" date="2020-12" db="EMBL/GenBank/DDBJ databases">
        <title>Marinomonas arctica sp. nov., a psychrotolerant bacterium isolated from the Arctic.</title>
        <authorList>
            <person name="Zhang Y."/>
        </authorList>
    </citation>
    <scope>NUCLEOTIDE SEQUENCE</scope>
    <source>
        <strain evidence="6">C1424</strain>
    </source>
</reference>
<sequence>MLYFPLVCVVALFSLFIVGYLQGSIALPFVIIGAVLCCLLVLPKTLRSPAGQFAKNEKNTAFLGSDTDYTEVSQAVTSATSKMAMGAAEVSHFVDTLAKDIHLTSDDSEQITQAVERLSETGLTLSNHLGQLANTMSDTAESSSTAQRALTHSTDQVNELTQKVLAASEQLALLTKSADDIDSITAVIKGVSEQTNLLALNAAIEAARAGEQGRGFAVVADEVRSLAAKSADASEQISGLLTDVRRNSELTNQEMSSLKTLTDSLSKTLLGETQRFISLTEEVKSASIVLNEVEATGEELGSTSTQISGSISRISTSLQDISKRSDRLSEEASSLSNGAEVVFRELDKVDQSLFFSELVKTAKASAQAIADLFEAAIEKGELTQQAVFSTDYQSIQGTNPPKFSTGYDSFSDQHFPEIQEAVLEQNEEVMFAGAVDVNGYFPTHNKKFSQPLSGDYDKDLVNNRTKRIFDDPTGRRCGSHTDTFLLQTYKRDTGEILHDLSVPIYVKGQHWGGFRMGFKSIG</sequence>
<protein>
    <submittedName>
        <fullName evidence="6">Methyl-accepting chemotaxis protein</fullName>
    </submittedName>
</protein>
<dbReference type="SUPFAM" id="SSF58104">
    <property type="entry name" value="Methyl-accepting chemotaxis protein (MCP) signaling domain"/>
    <property type="match status" value="1"/>
</dbReference>
<dbReference type="InterPro" id="IPR004089">
    <property type="entry name" value="MCPsignal_dom"/>
</dbReference>
<dbReference type="EMBL" id="JAEMNX010000005">
    <property type="protein sequence ID" value="MBJ7537403.1"/>
    <property type="molecule type" value="Genomic_DNA"/>
</dbReference>
<evidence type="ECO:0000256" key="2">
    <source>
        <dbReference type="ARBA" id="ARBA00023224"/>
    </source>
</evidence>
<dbReference type="Proteomes" id="UP000628710">
    <property type="component" value="Unassembled WGS sequence"/>
</dbReference>
<dbReference type="PROSITE" id="PS50111">
    <property type="entry name" value="CHEMOTAXIS_TRANSDUC_2"/>
    <property type="match status" value="1"/>
</dbReference>
<gene>
    <name evidence="6" type="ORF">I8J31_06870</name>
</gene>
<evidence type="ECO:0000313" key="7">
    <source>
        <dbReference type="Proteomes" id="UP000628710"/>
    </source>
</evidence>
<evidence type="ECO:0000256" key="1">
    <source>
        <dbReference type="ARBA" id="ARBA00004370"/>
    </source>
</evidence>
<proteinExistence type="inferred from homology"/>
<feature type="domain" description="Methyl-accepting transducer" evidence="5">
    <location>
        <begin position="79"/>
        <end position="315"/>
    </location>
</feature>
<dbReference type="GO" id="GO:0004888">
    <property type="term" value="F:transmembrane signaling receptor activity"/>
    <property type="evidence" value="ECO:0007669"/>
    <property type="project" value="InterPro"/>
</dbReference>